<evidence type="ECO:0000256" key="1">
    <source>
        <dbReference type="SAM" id="Coils"/>
    </source>
</evidence>
<sequence length="3378" mass="377981">MDLNDRILSEELEDAQIHALPLHALQQKTRDLVNKLRLLINSNSDINTSDLLADAIRNSTAYSLDPIVEADSTDVRTKLYSYPLISSQAQARAFLGHFFHAYIGLVHQELRLIALRLVSAISHEGELSIFEQELSIRTGALHETLRDAMTVYSKILPLVYSPALANASHRFTDPLVLDPQIPLSSTQLGSQQETDSSAPQHHNLGGSVPFSLSDYTIPLGALTRAPDLYDELEPRLGALDRSRTGEILRRGMVSLERYLTTTHSQFHCDYPYLYTATAQLQTSLVALGDSYSVLLDPLREATEFVSRSTKLVTSSVDKLIRFFAIAQRKPCDINCGLEPVSHSAVIKDIGTGSTSPIAIIDSLGYERVAKRNPRYHNPTDIQQSGTSSNLRLRYRNTYAVAGKALDKLTAAEHEVADNTCVKLTTFLNAPFHDAMSVTDADKQKQSQCNRISASPLLVVDYVYRFAAGSANSSIKPTNCTSATSTSDDIFRILTTSMVHNESTDKSASSSSMAPPTARTKLSSCLPGHGMPIFTHSLDINAADARVKAGPAALPVNAHLFNSKSLVIDEALVHDLNLAKTAFIDIEDYYKMKQDNFDSLTGDVLATVNRYISARVKAHISYANAGLPANLLHLHYYMIYGKIVHLRARLLYHYNHLEYVRCKMDSDLHLHTLNFPFEQSNKPFCLQDIGDTLREIMSKEVPTGSGMGMYGVLGFKRDESLNERSSLKANDIIAPDKARIIFAEAIHQLSHVIERDILYAGSTLVEYLSSDAAENKTDLSELGGGPLRVDRMVILLFLYEQELNLVERKRQVVDQALKCYFHSVSYADCIQWLQYVSGIIDMRPSYDADLLAATNDINSFTGCQALVLRLQQVSRFIEEYITAILEDDCREAAVTRVHTHIERKLVSASLPPVQHKLGPDTAPWKGSASQRNNSAGSRRSSSAFQHVSSKLGISQSGPRPTSALASQTSKYMGGDHRDTSIISERSSVDGFSRKEGPKRALLLSGHAEASDDHLYKRVEPGGTTFTVTKDSYVVTFPRYAGFGSPVHSAFAQTTICDIHYSIGKLVNLLSDLDKYAYIFTSKYLLAPRLPAYATDLCHCAVYEAAREELFFVSQSRRTRGALGTLPQYLHKQCRYGLYGLPYELVQSVKTIPQANECLNILANKRNLALLTIQTTIAVQCLGSCYNELGRRLSKLSIGRGPWTNSCLEDMLPNFVNFEEFLTDGTHELPRAKANGALHVPDVCKETETEYDYSTCLLDFSNRDFTSTFDSFQLPNDFDFEICLLDPLAGAAIRLLRDMTPTVFRLDPLFLDRNTSELLEAALPDVILSDDSSEEEFILTADSKANLKPVSSSDGYTCRLPTSAHALCAPGSALDLSYKSHHPYAHIPNFLSPSTVSDIAGTLSGFSYCSTLFSITTEHRKDGFVEASHSQLAQISKKYQYELSSIVDVLITKGPEKMGPKTISVQDSFETNPYIYLDNVVGFLQRLVFVQACGLEFYRTILNELVETVMVPLRNLNTACELKARHALLAQKVDISAASAVVLLDNVPESTSFFITQQYSDLQSNNVVSKGAIPLGQEPQVSTLNKYTANDCFLSFLILAAEYKYIWSNTVYIRARSSYAELQDKLASGIVGSLLMFERARCIESVLLTHKDRLIALKKSHVQTDCDRDSLTTNDTTRSARSSSHVSTGALEDLSDLPFYLRLDLRNMELVTIMLMLCDYSRAHSLRGQLADILNRLHEKHKEMHLCEAKNILSRQQSADQSDWNAYIDKVTNYSFASVEQQTLEFLSEFKIIDNIHNWKIDIAQSLGRYLPGVMIELKESDKTRMKGKVSKNLACRRKNDITDIYDILCLSPYLLDPLVHENIPSLLFSHRPDALTRAPVLQKVLPNLTIVPPASSVRFLMASKTTNLFQAVPLLTGLIHLYASYLHYFDFSLVLQKLSCRLAMSGHEHHDEQNFDAQVHDLLLNDSSSGFLRRANGYSDFILKMALNSQTDEESQTSSTHMRGCITRIQGDEGSSTDTTSDTSESDISPSSKEPNHPVSIGQSAAGKPAELEELLPQGEFELAGCGEKIDNLSVQQETKHLIGQLRLVSNSKALDFKIRGHRCRNNMLVFFARLMSLVMMGIWKQYKQCQQTKYALQNNANMPIKKAHSTIDVVDFKQYASSLGLLDGVAERLTKHQSKLEDEYMGTDPRVLEYMSSRKVLELQTMPITPLETSTGDFDIEASSVDSDNNEDQDLFLPEVDETVLLTSYTLVEVLKVVYIMRDFAFERIMGYALICLKSAYSHGDLISTDSLLETFENVKRVTGFDLVISSPINKIIDIILGKLKPNDKADSLPGVLDDNVINERTIALLAHRGNEYSASGMEVTEESKQVKQKEYSDSFLKNGQPSDMCGGEDDTLRATKRVSLDLLEQSLPEPCSEYPQHDNQSDLLQSVAGAGLKLNLKTLKTCGEHTDLFRPKILNTKSSFSPKLVLNRFAEITYLSIMSPPFLDGLFNGLCSGYRFGSSLSSFDGYAPITTSLDQGEQSAHSLINFNCSMTNLGHHLMHMGLSSFTPNQPLLKDTVSHRVSLSARSASARSSTTLNETSFAEIFGIVGQQSTPLDQYTLDDGDNRMDVSVMHVHIFLQQLRERTHLYTYGKRELQSQTRHIAYSFSDFFLLSERISPIVLYSGEKVLGIDTVDEYSEFYVLSECGRSVVKKPYMDIFDPVSRSLANERAGLTEPPKTRCVVVGKLKLFQLYNMLNCSTMPSYSILRQNILENSYISSSSQHSNSLDFPKRHMDEHKWLAYLPEYVDTVLSYHTNPAVEPWLNSVRLSMNIFLLSGYVYNQLSESLIANLETLIEKIKSYVPTNPNDNFITANRFFKNAAPIYPLVPGTYGLSPADVTLPYLPGDSMQSTRFLHRYFGRNFMTIEALSNGVASSGENQNLVVLTNYALAQMLDKFKSILFSEMTQRVRLKLQGSLLSSLGMRANLFNMTVSNTEASQALVKILTSMPAAVSSYSAARLHVLQSRLSSLHMLNTSIIREASLLPTTICNIITHIYSDALNMLFFRITAEKEIATDINDDACSIARKTVASERIKALVKLSQCVSSQSKFFLECAEKEKEIAFYEEALALEARFMRKSAAFNDIRRGFLERKISSYSTMFEQEYVRLVGLNNMLVDASKESEANLRLELAQLSQQLSRLNEDNECLRIELQDRMSIVSKAKVKKDADNIFAGINTLTPIATIAEAMALPDNIKVDVERLQVNTQKVRQEVEILKAEVHNLKKQYTLDVALSEERAKQLRNNQQLLQVRRRKLIDTANTLLRDSEQTIIDADTVWVEAREAQKAEYWHLVDRLRGLRIETRTLERTYNKMQKEIQRVRREGEKLILGGLTPLTFKSN</sequence>
<feature type="coiled-coil region" evidence="1">
    <location>
        <begin position="3334"/>
        <end position="3361"/>
    </location>
</feature>
<feature type="compositionally biased region" description="Low complexity" evidence="2">
    <location>
        <begin position="925"/>
        <end position="942"/>
    </location>
</feature>
<evidence type="ECO:0000313" key="3">
    <source>
        <dbReference type="EMBL" id="EFO64864.1"/>
    </source>
</evidence>
<proteinExistence type="predicted"/>
<organism evidence="3 4">
    <name type="scientific">Giardia intestinalis (strain P15)</name>
    <name type="common">Giardia lamblia</name>
    <dbReference type="NCBI Taxonomy" id="658858"/>
    <lineage>
        <taxon>Eukaryota</taxon>
        <taxon>Metamonada</taxon>
        <taxon>Diplomonadida</taxon>
        <taxon>Hexamitidae</taxon>
        <taxon>Giardiinae</taxon>
        <taxon>Giardia</taxon>
    </lineage>
</organism>
<feature type="region of interest" description="Disordered" evidence="2">
    <location>
        <begin position="1988"/>
        <end position="2046"/>
    </location>
</feature>
<feature type="region of interest" description="Disordered" evidence="2">
    <location>
        <begin position="911"/>
        <end position="978"/>
    </location>
</feature>
<gene>
    <name evidence="3" type="ORF">GLP15_149</name>
</gene>
<reference evidence="3 4" key="1">
    <citation type="journal article" date="2010" name="BMC Genomics">
        <title>Genome analysis and comparative genomics of a Giardia intestinalis assemblage E isolate.</title>
        <authorList>
            <person name="Jerlstrom-Hultqvist J."/>
            <person name="Franzen O."/>
            <person name="Ankarklev J."/>
            <person name="Xu F."/>
            <person name="Nohynkova E."/>
            <person name="Andersson J.O."/>
            <person name="Svard S.G."/>
            <person name="Andersson B."/>
        </authorList>
    </citation>
    <scope>NUCLEOTIDE SEQUENCE [LARGE SCALE GENOMIC DNA]</scope>
    <source>
        <strain evidence="3 4">P15</strain>
    </source>
</reference>
<keyword evidence="1" id="KW-0175">Coiled coil</keyword>
<name>E1EY57_GIAIA</name>
<feature type="compositionally biased region" description="Polar residues" evidence="2">
    <location>
        <begin position="943"/>
        <end position="969"/>
    </location>
</feature>
<dbReference type="Proteomes" id="UP000008974">
    <property type="component" value="Unassembled WGS sequence"/>
</dbReference>
<protein>
    <submittedName>
        <fullName evidence="3">Uncharacterized protein</fullName>
    </submittedName>
</protein>
<dbReference type="OMA" id="NTACELK"/>
<evidence type="ECO:0000256" key="2">
    <source>
        <dbReference type="SAM" id="MobiDB-lite"/>
    </source>
</evidence>
<evidence type="ECO:0000313" key="4">
    <source>
        <dbReference type="Proteomes" id="UP000008974"/>
    </source>
</evidence>
<feature type="coiled-coil region" evidence="1">
    <location>
        <begin position="3238"/>
        <end position="3290"/>
    </location>
</feature>
<comment type="caution">
    <text evidence="3">The sequence shown here is derived from an EMBL/GenBank/DDBJ whole genome shotgun (WGS) entry which is preliminary data.</text>
</comment>
<feature type="coiled-coil region" evidence="1">
    <location>
        <begin position="3157"/>
        <end position="3191"/>
    </location>
</feature>
<dbReference type="OrthoDB" id="10252607at2759"/>
<dbReference type="VEuPathDB" id="GiardiaDB:GLP15_149"/>
<accession>E1EY57</accession>
<dbReference type="EMBL" id="ACVC01000063">
    <property type="protein sequence ID" value="EFO64864.1"/>
    <property type="molecule type" value="Genomic_DNA"/>
</dbReference>
<feature type="compositionally biased region" description="Low complexity" evidence="2">
    <location>
        <begin position="2011"/>
        <end position="2031"/>
    </location>
</feature>